<keyword evidence="2" id="KW-1185">Reference proteome</keyword>
<evidence type="ECO:0000313" key="1">
    <source>
        <dbReference type="EMBL" id="KAJ7562067.1"/>
    </source>
</evidence>
<comment type="caution">
    <text evidence="1">The sequence shown here is derived from an EMBL/GenBank/DDBJ whole genome shotgun (WGS) entry which is preliminary data.</text>
</comment>
<dbReference type="EMBL" id="CM055094">
    <property type="protein sequence ID" value="KAJ7562067.1"/>
    <property type="molecule type" value="Genomic_DNA"/>
</dbReference>
<sequence>MGSKHSCDSCLTEGLCSELWERLPDDLLEMVLARLPLSNLLCLRAVCKKWRDLVAFDHFRHLRAATLCGSRYWLAF</sequence>
<evidence type="ECO:0000313" key="2">
    <source>
        <dbReference type="Proteomes" id="UP001162992"/>
    </source>
</evidence>
<dbReference type="Proteomes" id="UP001162992">
    <property type="component" value="Chromosome 3"/>
</dbReference>
<accession>A0ACC2E707</accession>
<gene>
    <name evidence="1" type="ORF">O6H91_03G054000</name>
</gene>
<protein>
    <submittedName>
        <fullName evidence="1">Uncharacterized protein</fullName>
    </submittedName>
</protein>
<proteinExistence type="predicted"/>
<name>A0ACC2E707_DIPCM</name>
<reference evidence="2" key="1">
    <citation type="journal article" date="2024" name="Proc. Natl. Acad. Sci. U.S.A.">
        <title>Extraordinary preservation of gene collinearity over three hundred million years revealed in homosporous lycophytes.</title>
        <authorList>
            <person name="Li C."/>
            <person name="Wickell D."/>
            <person name="Kuo L.Y."/>
            <person name="Chen X."/>
            <person name="Nie B."/>
            <person name="Liao X."/>
            <person name="Peng D."/>
            <person name="Ji J."/>
            <person name="Jenkins J."/>
            <person name="Williams M."/>
            <person name="Shu S."/>
            <person name="Plott C."/>
            <person name="Barry K."/>
            <person name="Rajasekar S."/>
            <person name="Grimwood J."/>
            <person name="Han X."/>
            <person name="Sun S."/>
            <person name="Hou Z."/>
            <person name="He W."/>
            <person name="Dai G."/>
            <person name="Sun C."/>
            <person name="Schmutz J."/>
            <person name="Leebens-Mack J.H."/>
            <person name="Li F.W."/>
            <person name="Wang L."/>
        </authorList>
    </citation>
    <scope>NUCLEOTIDE SEQUENCE [LARGE SCALE GENOMIC DNA]</scope>
    <source>
        <strain evidence="2">cv. PW_Plant_1</strain>
    </source>
</reference>
<organism evidence="1 2">
    <name type="scientific">Diphasiastrum complanatum</name>
    <name type="common">Issler's clubmoss</name>
    <name type="synonym">Lycopodium complanatum</name>
    <dbReference type="NCBI Taxonomy" id="34168"/>
    <lineage>
        <taxon>Eukaryota</taxon>
        <taxon>Viridiplantae</taxon>
        <taxon>Streptophyta</taxon>
        <taxon>Embryophyta</taxon>
        <taxon>Tracheophyta</taxon>
        <taxon>Lycopodiopsida</taxon>
        <taxon>Lycopodiales</taxon>
        <taxon>Lycopodiaceae</taxon>
        <taxon>Lycopodioideae</taxon>
        <taxon>Diphasiastrum</taxon>
    </lineage>
</organism>